<accession>A0AAN7SV40</accession>
<evidence type="ECO:0000256" key="1">
    <source>
        <dbReference type="SAM" id="Coils"/>
    </source>
</evidence>
<evidence type="ECO:0000313" key="3">
    <source>
        <dbReference type="Proteomes" id="UP001309876"/>
    </source>
</evidence>
<keyword evidence="1" id="KW-0175">Coiled coil</keyword>
<evidence type="ECO:0000313" key="2">
    <source>
        <dbReference type="EMBL" id="KAK5081502.1"/>
    </source>
</evidence>
<dbReference type="Proteomes" id="UP001309876">
    <property type="component" value="Unassembled WGS sequence"/>
</dbReference>
<comment type="caution">
    <text evidence="2">The sequence shown here is derived from an EMBL/GenBank/DDBJ whole genome shotgun (WGS) entry which is preliminary data.</text>
</comment>
<dbReference type="EMBL" id="JAVRRJ010000009">
    <property type="protein sequence ID" value="KAK5081502.1"/>
    <property type="molecule type" value="Genomic_DNA"/>
</dbReference>
<name>A0AAN7SV40_9EURO</name>
<sequence length="381" mass="42071">MWASKYASMPATRPPASVPIIAPREPMATRISATPNSATKVEANSVLLNPFSLQAVPAKVTNPQELSASHKKDAETGTTITTASNAAMKQFGFEQAVKITLKGQKSERAIDKSLYIRACPDLEAYVKIGDEFQSFVVEKPGLLDKGLGAMADSIERKPGCYVQAQYDDYNKYTPQKMRRAARRNYMKLYESILAGGDLPETLSPMVENILQVMTPSDQLRQEILLVSRRYDAIVQKLPVLANILAADKSLDAPKPVLQVSLLDMAIPESRSSQEGITLLPHATEAIQPAPRVVKDVNIPTDQRPEQAAEIIKSSLANDEKFKELLEQSQRECTKLKVAKEALEEENMKLKTVVENGRAINAELKKELERAKAYVTCSANRC</sequence>
<organism evidence="2 3">
    <name type="scientific">Lithohypha guttulata</name>
    <dbReference type="NCBI Taxonomy" id="1690604"/>
    <lineage>
        <taxon>Eukaryota</taxon>
        <taxon>Fungi</taxon>
        <taxon>Dikarya</taxon>
        <taxon>Ascomycota</taxon>
        <taxon>Pezizomycotina</taxon>
        <taxon>Eurotiomycetes</taxon>
        <taxon>Chaetothyriomycetidae</taxon>
        <taxon>Chaetothyriales</taxon>
        <taxon>Trichomeriaceae</taxon>
        <taxon>Lithohypha</taxon>
    </lineage>
</organism>
<proteinExistence type="predicted"/>
<keyword evidence="3" id="KW-1185">Reference proteome</keyword>
<gene>
    <name evidence="2" type="ORF">LTR05_007633</name>
</gene>
<protein>
    <submittedName>
        <fullName evidence="2">Uncharacterized protein</fullName>
    </submittedName>
</protein>
<feature type="coiled-coil region" evidence="1">
    <location>
        <begin position="325"/>
        <end position="355"/>
    </location>
</feature>
<dbReference type="AlphaFoldDB" id="A0AAN7SV40"/>
<reference evidence="2 3" key="1">
    <citation type="submission" date="2023-08" db="EMBL/GenBank/DDBJ databases">
        <title>Black Yeasts Isolated from many extreme environments.</title>
        <authorList>
            <person name="Coleine C."/>
            <person name="Stajich J.E."/>
            <person name="Selbmann L."/>
        </authorList>
    </citation>
    <scope>NUCLEOTIDE SEQUENCE [LARGE SCALE GENOMIC DNA]</scope>
    <source>
        <strain evidence="2 3">CCFEE 5910</strain>
    </source>
</reference>